<dbReference type="EMBL" id="JBEAAL010000015">
    <property type="protein sequence ID" value="MEQ1407032.1"/>
    <property type="molecule type" value="Genomic_DNA"/>
</dbReference>
<evidence type="ECO:0000259" key="2">
    <source>
        <dbReference type="Pfam" id="PF06276"/>
    </source>
</evidence>
<protein>
    <submittedName>
        <fullName evidence="3">Siderophore-iron reductase FhuF</fullName>
    </submittedName>
</protein>
<feature type="region of interest" description="Disordered" evidence="1">
    <location>
        <begin position="1"/>
        <end position="23"/>
    </location>
</feature>
<dbReference type="Proteomes" id="UP001496627">
    <property type="component" value="Unassembled WGS sequence"/>
</dbReference>
<name>A0ABV0M592_9HYPH</name>
<accession>A0ABV0M592</accession>
<dbReference type="InterPro" id="IPR022770">
    <property type="entry name" value="IucA/IucC-like_C"/>
</dbReference>
<evidence type="ECO:0000256" key="1">
    <source>
        <dbReference type="SAM" id="MobiDB-lite"/>
    </source>
</evidence>
<evidence type="ECO:0000313" key="4">
    <source>
        <dbReference type="Proteomes" id="UP001496627"/>
    </source>
</evidence>
<feature type="domain" description="Aerobactin siderophore biosynthesis IucA/IucC-like C-terminal" evidence="2">
    <location>
        <begin position="91"/>
        <end position="228"/>
    </location>
</feature>
<proteinExistence type="predicted"/>
<sequence length="268" mass="29131">MISTASSHASPEKGAEPPASDNAGGCRDLGELLIRRGGEKYAFCRGKFVLDVPAGCETVPCSALCEADCFNRIVDRYGAAFPNADRRAVVSLWTLYYFSTLTINTALAWLELRRLLPISLDETSVCLDRETGVPMAFLVHSLGQRRELGIHEAMHPLLRQHIEPLASAISAHTRISTKLLWGNAAGYLDWIVEEAGRQSRPALAAEGAPLFQDAVFPDGAKNPLCGTLRAMTDENGVAFKRRKVCCLRYCLPAIGGCGQTCPLPEGRQ</sequence>
<dbReference type="NCBIfam" id="TIGR03951">
    <property type="entry name" value="Fe_III_red_FhuF"/>
    <property type="match status" value="1"/>
</dbReference>
<dbReference type="InterPro" id="IPR008090">
    <property type="entry name" value="Fe_iron_reduct"/>
</dbReference>
<comment type="caution">
    <text evidence="3">The sequence shown here is derived from an EMBL/GenBank/DDBJ whole genome shotgun (WGS) entry which is preliminary data.</text>
</comment>
<reference evidence="3 4" key="1">
    <citation type="submission" date="2024-05" db="EMBL/GenBank/DDBJ databases">
        <title>Neorhizobium sp. Rsf11, a plant growth promoting and heavy metal resistant PAH-degrader.</title>
        <authorList>
            <person name="Golubev S.N."/>
            <person name="Muratova A.Y."/>
            <person name="Markelova M.I."/>
        </authorList>
    </citation>
    <scope>NUCLEOTIDE SEQUENCE [LARGE SCALE GENOMIC DNA]</scope>
    <source>
        <strain evidence="3 4">Rsf11</strain>
    </source>
</reference>
<dbReference type="Pfam" id="PF06276">
    <property type="entry name" value="FhuF"/>
    <property type="match status" value="1"/>
</dbReference>
<dbReference type="RefSeq" id="WP_052182883.1">
    <property type="nucleotide sequence ID" value="NZ_JBEAAL010000015.1"/>
</dbReference>
<organism evidence="3 4">
    <name type="scientific">Neorhizobium phenanthreniclasticum</name>
    <dbReference type="NCBI Taxonomy" id="3157917"/>
    <lineage>
        <taxon>Bacteria</taxon>
        <taxon>Pseudomonadati</taxon>
        <taxon>Pseudomonadota</taxon>
        <taxon>Alphaproteobacteria</taxon>
        <taxon>Hyphomicrobiales</taxon>
        <taxon>Rhizobiaceae</taxon>
        <taxon>Rhizobium/Agrobacterium group</taxon>
        <taxon>Neorhizobium</taxon>
    </lineage>
</organism>
<evidence type="ECO:0000313" key="3">
    <source>
        <dbReference type="EMBL" id="MEQ1407032.1"/>
    </source>
</evidence>
<keyword evidence="4" id="KW-1185">Reference proteome</keyword>
<gene>
    <name evidence="3" type="primary">fhuF</name>
    <name evidence="3" type="ORF">ABK249_19055</name>
</gene>